<comment type="caution">
    <text evidence="2">The sequence shown here is derived from an EMBL/GenBank/DDBJ whole genome shotgun (WGS) entry which is preliminary data.</text>
</comment>
<proteinExistence type="predicted"/>
<feature type="region of interest" description="Disordered" evidence="1">
    <location>
        <begin position="115"/>
        <end position="182"/>
    </location>
</feature>
<feature type="compositionally biased region" description="Basic and acidic residues" evidence="1">
    <location>
        <begin position="34"/>
        <end position="47"/>
    </location>
</feature>
<accession>Q08SF0</accession>
<sequence length="182" mass="20014">MLGRRGGNPWCLGGCVMKGPRGYFPTGPCQTRPPGKERGEAKGDLRRSSAPRGRMGGVDRWSLCYKVTGPFPRDSEDLNMADTLDPKHLDKRTAERYLRSGQLNEDAYARHLKDLPDAADKAVPVETAMDGEEFFDDEDDDLENDGVETAADETASEAADEEDGEEEDEAAEEDTTEDAENP</sequence>
<evidence type="ECO:0000313" key="3">
    <source>
        <dbReference type="Proteomes" id="UP000032702"/>
    </source>
</evidence>
<feature type="region of interest" description="Disordered" evidence="1">
    <location>
        <begin position="23"/>
        <end position="55"/>
    </location>
</feature>
<evidence type="ECO:0000313" key="2">
    <source>
        <dbReference type="EMBL" id="EAU63419.1"/>
    </source>
</evidence>
<name>Q08SF0_STIAD</name>
<dbReference type="PATRIC" id="fig|378806.16.peg.2297"/>
<dbReference type="Proteomes" id="UP000032702">
    <property type="component" value="Unassembled WGS sequence"/>
</dbReference>
<feature type="compositionally biased region" description="Acidic residues" evidence="1">
    <location>
        <begin position="129"/>
        <end position="182"/>
    </location>
</feature>
<protein>
    <submittedName>
        <fullName evidence="2">Uncharacterized protein</fullName>
    </submittedName>
</protein>
<dbReference type="EMBL" id="AAMD01000164">
    <property type="protein sequence ID" value="EAU63419.1"/>
    <property type="molecule type" value="Genomic_DNA"/>
</dbReference>
<gene>
    <name evidence="2" type="ORF">STIAU_0980</name>
</gene>
<reference evidence="2 3" key="1">
    <citation type="submission" date="2006-04" db="EMBL/GenBank/DDBJ databases">
        <authorList>
            <person name="Nierman W.C."/>
        </authorList>
    </citation>
    <scope>NUCLEOTIDE SEQUENCE [LARGE SCALE GENOMIC DNA]</scope>
    <source>
        <strain evidence="2 3">DW4/3-1</strain>
    </source>
</reference>
<dbReference type="AlphaFoldDB" id="Q08SF0"/>
<organism evidence="2 3">
    <name type="scientific">Stigmatella aurantiaca (strain DW4/3-1)</name>
    <dbReference type="NCBI Taxonomy" id="378806"/>
    <lineage>
        <taxon>Bacteria</taxon>
        <taxon>Pseudomonadati</taxon>
        <taxon>Myxococcota</taxon>
        <taxon>Myxococcia</taxon>
        <taxon>Myxococcales</taxon>
        <taxon>Cystobacterineae</taxon>
        <taxon>Archangiaceae</taxon>
        <taxon>Stigmatella</taxon>
    </lineage>
</organism>
<evidence type="ECO:0000256" key="1">
    <source>
        <dbReference type="SAM" id="MobiDB-lite"/>
    </source>
</evidence>